<evidence type="ECO:0000256" key="2">
    <source>
        <dbReference type="SAM" id="SignalP"/>
    </source>
</evidence>
<dbReference type="SUPFAM" id="SSF53300">
    <property type="entry name" value="vWA-like"/>
    <property type="match status" value="1"/>
</dbReference>
<keyword evidence="1" id="KW-1133">Transmembrane helix</keyword>
<reference evidence="4 5" key="1">
    <citation type="submission" date="2018-11" db="EMBL/GenBank/DDBJ databases">
        <title>Genome sequencing and assembly of Clostridium tagluense strain A121.</title>
        <authorList>
            <person name="Murakami T."/>
            <person name="Segawa T."/>
            <person name="Shcherbakova V.A."/>
            <person name="Mori H."/>
            <person name="Yoshimura Y."/>
        </authorList>
    </citation>
    <scope>NUCLEOTIDE SEQUENCE [LARGE SCALE GENOMIC DNA]</scope>
    <source>
        <strain evidence="4 5">A121</strain>
    </source>
</reference>
<dbReference type="Pfam" id="PF00092">
    <property type="entry name" value="VWA"/>
    <property type="match status" value="1"/>
</dbReference>
<feature type="signal peptide" evidence="2">
    <location>
        <begin position="1"/>
        <end position="29"/>
    </location>
</feature>
<keyword evidence="1" id="KW-0472">Membrane</keyword>
<comment type="caution">
    <text evidence="4">The sequence shown here is derived from an EMBL/GenBank/DDBJ whole genome shotgun (WGS) entry which is preliminary data.</text>
</comment>
<name>A0A401ULD2_9CLOT</name>
<dbReference type="InterPro" id="IPR051266">
    <property type="entry name" value="CLCR"/>
</dbReference>
<dbReference type="CDD" id="cd00198">
    <property type="entry name" value="vWFA"/>
    <property type="match status" value="1"/>
</dbReference>
<sequence>MNHNKKVNRLIAFMIVLTLQISCTLSVLAKPSAGVSNLDVIFVLDVSGSMKTSDPEQIRTEAIKMFLDMCGTSGNKVGLVAYSDNIIRLHNLAEMNSADDKDSVKRMTTSIPFGQKTDTGMGIKEAVKLMESGHEDTHKPIIILLSDGKNDPQRSMSESLKDLNDATNTAKSKEYPIYTIGLNYDGTVDKAQLQSISSKTKGKTYITNKAEELTQILTDIYADNSKINIQSGGSIIANGGFQEVKLNIPNDNVLEANVSMLSDKPVSVKLVNPKGVDISIPSKDIIFTSSSKYSMLKIVKPVQGDWIIKVKGVSGDKINISYIFNYDIELEAKFNPVAPKIGQVMNIEAYFLGNGKVIDDNELYKDMKAKLIVKNLKNGDIKEFQLQNSNHLFSGKYTLQDNEKYEVKIRVDGKSFYRETSPVSIGGGTTVKPSNNTAVKKPAESDNKKNTLGIVFAVLAIIASIIIVIAIVLKKKNKAAGFGRVMFQIRDENTSEVSAPQHRSLHTYNGKFSLYDVLGLKEEFSEVQDLKFHFKNDDSIEIANNSQCSIQKSGRVLSKDIKTKLYNGERIVVILNKSSKSIILEFYSN</sequence>
<dbReference type="Proteomes" id="UP000287872">
    <property type="component" value="Unassembled WGS sequence"/>
</dbReference>
<feature type="transmembrane region" description="Helical" evidence="1">
    <location>
        <begin position="452"/>
        <end position="473"/>
    </location>
</feature>
<evidence type="ECO:0000259" key="3">
    <source>
        <dbReference type="PROSITE" id="PS50234"/>
    </source>
</evidence>
<feature type="domain" description="VWFA" evidence="3">
    <location>
        <begin position="39"/>
        <end position="220"/>
    </location>
</feature>
<dbReference type="RefSeq" id="WP_125000683.1">
    <property type="nucleotide sequence ID" value="NZ_BHYK01000009.1"/>
</dbReference>
<dbReference type="EMBL" id="BHYK01000009">
    <property type="protein sequence ID" value="GCD10302.1"/>
    <property type="molecule type" value="Genomic_DNA"/>
</dbReference>
<keyword evidence="1" id="KW-0812">Transmembrane</keyword>
<dbReference type="Gene3D" id="3.40.50.410">
    <property type="entry name" value="von Willebrand factor, type A domain"/>
    <property type="match status" value="1"/>
</dbReference>
<evidence type="ECO:0000313" key="5">
    <source>
        <dbReference type="Proteomes" id="UP000287872"/>
    </source>
</evidence>
<keyword evidence="2" id="KW-0732">Signal</keyword>
<proteinExistence type="predicted"/>
<dbReference type="PANTHER" id="PTHR10579:SF43">
    <property type="entry name" value="ZINC FINGER (C3HC4-TYPE RING FINGER) FAMILY PROTEIN"/>
    <property type="match status" value="1"/>
</dbReference>
<dbReference type="PANTHER" id="PTHR10579">
    <property type="entry name" value="CALCIUM-ACTIVATED CHLORIDE CHANNEL REGULATOR"/>
    <property type="match status" value="1"/>
</dbReference>
<feature type="chain" id="PRO_5019458692" description="VWFA domain-containing protein" evidence="2">
    <location>
        <begin position="30"/>
        <end position="589"/>
    </location>
</feature>
<dbReference type="SMART" id="SM00327">
    <property type="entry name" value="VWA"/>
    <property type="match status" value="1"/>
</dbReference>
<dbReference type="OrthoDB" id="1673233at2"/>
<evidence type="ECO:0000313" key="4">
    <source>
        <dbReference type="EMBL" id="GCD10302.1"/>
    </source>
</evidence>
<gene>
    <name evidence="4" type="ORF">Ctaglu_19250</name>
</gene>
<keyword evidence="5" id="KW-1185">Reference proteome</keyword>
<accession>A0A401ULD2</accession>
<protein>
    <recommendedName>
        <fullName evidence="3">VWFA domain-containing protein</fullName>
    </recommendedName>
</protein>
<dbReference type="PROSITE" id="PS50234">
    <property type="entry name" value="VWFA"/>
    <property type="match status" value="1"/>
</dbReference>
<dbReference type="AlphaFoldDB" id="A0A401ULD2"/>
<evidence type="ECO:0000256" key="1">
    <source>
        <dbReference type="SAM" id="Phobius"/>
    </source>
</evidence>
<dbReference type="InterPro" id="IPR002035">
    <property type="entry name" value="VWF_A"/>
</dbReference>
<organism evidence="4 5">
    <name type="scientific">Clostridium tagluense</name>
    <dbReference type="NCBI Taxonomy" id="360422"/>
    <lineage>
        <taxon>Bacteria</taxon>
        <taxon>Bacillati</taxon>
        <taxon>Bacillota</taxon>
        <taxon>Clostridia</taxon>
        <taxon>Eubacteriales</taxon>
        <taxon>Clostridiaceae</taxon>
        <taxon>Clostridium</taxon>
    </lineage>
</organism>
<dbReference type="InterPro" id="IPR036465">
    <property type="entry name" value="vWFA_dom_sf"/>
</dbReference>